<evidence type="ECO:0000259" key="11">
    <source>
        <dbReference type="Pfam" id="PF03033"/>
    </source>
</evidence>
<dbReference type="eggNOG" id="COG0707">
    <property type="taxonomic scope" value="Bacteria"/>
</dbReference>
<comment type="function">
    <text evidence="10">Cell wall formation. Catalyzes the transfer of a GlcNAc subunit on undecaprenyl-pyrophosphoryl-MurNAc-pentapeptide (lipid intermediate I) to form undecaprenyl-pyrophosphoryl-MurNAc-(pentapeptide)GlcNAc (lipid intermediate II).</text>
</comment>
<evidence type="ECO:0000256" key="7">
    <source>
        <dbReference type="ARBA" id="ARBA00023136"/>
    </source>
</evidence>
<dbReference type="GO" id="GO:0050511">
    <property type="term" value="F:undecaprenyldiphospho-muramoylpentapeptide beta-N-acetylglucosaminyltransferase activity"/>
    <property type="evidence" value="ECO:0007669"/>
    <property type="project" value="UniProtKB-UniRule"/>
</dbReference>
<feature type="binding site" evidence="10">
    <location>
        <position position="179"/>
    </location>
    <ligand>
        <name>UDP-N-acetyl-alpha-D-glucosamine</name>
        <dbReference type="ChEBI" id="CHEBI:57705"/>
    </ligand>
</feature>
<dbReference type="AlphaFoldDB" id="C5ZX19"/>
<keyword evidence="6 10" id="KW-0573">Peptidoglycan synthesis</keyword>
<dbReference type="OrthoDB" id="9808936at2"/>
<dbReference type="InterPro" id="IPR006009">
    <property type="entry name" value="GlcNAc_MurG"/>
</dbReference>
<dbReference type="HOGENOM" id="CLU_037404_2_1_7"/>
<accession>C5ZX19</accession>
<evidence type="ECO:0000256" key="4">
    <source>
        <dbReference type="ARBA" id="ARBA00022679"/>
    </source>
</evidence>
<dbReference type="SUPFAM" id="SSF53756">
    <property type="entry name" value="UDP-Glycosyltransferase/glycogen phosphorylase"/>
    <property type="match status" value="1"/>
</dbReference>
<keyword evidence="14" id="KW-1185">Reference proteome</keyword>
<evidence type="ECO:0000313" key="14">
    <source>
        <dbReference type="Proteomes" id="UP000007032"/>
    </source>
</evidence>
<sequence length="360" mass="40968">MKVMITGGGTGGHLSVAKAFLEEFYQRGYTCFFMGSIGGQDRAYFEEDSRLFKKYFLHTGGVVNQKGFKKIFALFSHFRAFLLARKILKSEKIDFVFSVGGYSAAPAAFGAVFLRIPLIIHEQNAKIGRLNKILKPYAKLFFSSYLEDSLIKFYPVQKDFFQYSRTREQIQNILFMGGSQGAQAINNFALKVVLELKKRGIRVYHQCGKGDFKRVLSEYEKMPLKVTHISNIEDLQGNFDVAIFDFCKFMPQVFMACDFAISRAGASSLWELCANGLMTLFVPYPYAAANHQYFNAKFLKDRKLGFLCEEKDLSCEVLWDILSLSQQDIKQISQALQKECNANAVKEMADCVEVTLRSQK</sequence>
<keyword evidence="3 10" id="KW-0328">Glycosyltransferase</keyword>
<feature type="domain" description="Glycosyl transferase family 28 C-terminal" evidence="12">
    <location>
        <begin position="173"/>
        <end position="349"/>
    </location>
</feature>
<dbReference type="HAMAP" id="MF_00033">
    <property type="entry name" value="MurG"/>
    <property type="match status" value="1"/>
</dbReference>
<evidence type="ECO:0000256" key="10">
    <source>
        <dbReference type="HAMAP-Rule" id="MF_00033"/>
    </source>
</evidence>
<comment type="catalytic activity">
    <reaction evidence="10">
        <text>di-trans,octa-cis-undecaprenyl diphospho-N-acetyl-alpha-D-muramoyl-L-alanyl-D-glutamyl-meso-2,6-diaminopimeloyl-D-alanyl-D-alanine + UDP-N-acetyl-alpha-D-glucosamine = di-trans,octa-cis-undecaprenyl diphospho-[N-acetyl-alpha-D-glucosaminyl-(1-&gt;4)]-N-acetyl-alpha-D-muramoyl-L-alanyl-D-glutamyl-meso-2,6-diaminopimeloyl-D-alanyl-D-alanine + UDP + H(+)</text>
        <dbReference type="Rhea" id="RHEA:31227"/>
        <dbReference type="ChEBI" id="CHEBI:15378"/>
        <dbReference type="ChEBI" id="CHEBI:57705"/>
        <dbReference type="ChEBI" id="CHEBI:58223"/>
        <dbReference type="ChEBI" id="CHEBI:61387"/>
        <dbReference type="ChEBI" id="CHEBI:61388"/>
        <dbReference type="EC" id="2.4.1.227"/>
    </reaction>
</comment>
<evidence type="ECO:0000256" key="3">
    <source>
        <dbReference type="ARBA" id="ARBA00022676"/>
    </source>
</evidence>
<feature type="binding site" evidence="10">
    <location>
        <position position="124"/>
    </location>
    <ligand>
        <name>UDP-N-acetyl-alpha-D-glucosamine</name>
        <dbReference type="ChEBI" id="CHEBI:57705"/>
    </ligand>
</feature>
<evidence type="ECO:0000256" key="5">
    <source>
        <dbReference type="ARBA" id="ARBA00022960"/>
    </source>
</evidence>
<protein>
    <recommendedName>
        <fullName evidence="10">UDP-N-acetylglucosamine--N-acetylmuramyl-(pentapeptide) pyrophosphoryl-undecaprenol N-acetylglucosamine transferase</fullName>
        <ecNumber evidence="10">2.4.1.227</ecNumber>
    </recommendedName>
    <alternativeName>
        <fullName evidence="10">Undecaprenyl-PP-MurNAc-pentapeptide-UDPGlcNAc GlcNAc transferase</fullName>
    </alternativeName>
</protein>
<dbReference type="GO" id="GO:0005886">
    <property type="term" value="C:plasma membrane"/>
    <property type="evidence" value="ECO:0007669"/>
    <property type="project" value="UniProtKB-SubCell"/>
</dbReference>
<comment type="subcellular location">
    <subcellularLocation>
        <location evidence="10">Cell membrane</location>
        <topology evidence="10">Peripheral membrane protein</topology>
        <orientation evidence="10">Cytoplasmic side</orientation>
    </subcellularLocation>
</comment>
<feature type="domain" description="Glycosyltransferase family 28 N-terminal" evidence="11">
    <location>
        <begin position="3"/>
        <end position="139"/>
    </location>
</feature>
<dbReference type="InterPro" id="IPR004276">
    <property type="entry name" value="GlycoTrans_28_N"/>
</dbReference>
<feature type="binding site" evidence="10">
    <location>
        <begin position="10"/>
        <end position="12"/>
    </location>
    <ligand>
        <name>UDP-N-acetyl-alpha-D-glucosamine</name>
        <dbReference type="ChEBI" id="CHEBI:57705"/>
    </ligand>
</feature>
<dbReference type="GO" id="GO:0005975">
    <property type="term" value="P:carbohydrate metabolic process"/>
    <property type="evidence" value="ECO:0007669"/>
    <property type="project" value="InterPro"/>
</dbReference>
<keyword evidence="2 10" id="KW-0132">Cell division</keyword>
<dbReference type="UniPathway" id="UPA00219"/>
<keyword evidence="4 10" id="KW-0808">Transferase</keyword>
<keyword evidence="7 10" id="KW-0472">Membrane</keyword>
<dbReference type="GO" id="GO:0071555">
    <property type="term" value="P:cell wall organization"/>
    <property type="evidence" value="ECO:0007669"/>
    <property type="project" value="UniProtKB-KW"/>
</dbReference>
<dbReference type="Proteomes" id="UP000007032">
    <property type="component" value="Chromosome"/>
</dbReference>
<dbReference type="EMBL" id="CM000776">
    <property type="protein sequence ID" value="EES89687.1"/>
    <property type="molecule type" value="Genomic_DNA"/>
</dbReference>
<comment type="similarity">
    <text evidence="10">Belongs to the glycosyltransferase 28 family. MurG subfamily.</text>
</comment>
<dbReference type="STRING" id="537970.HCAN_0973"/>
<dbReference type="InterPro" id="IPR007235">
    <property type="entry name" value="Glyco_trans_28_C"/>
</dbReference>
<keyword evidence="5 10" id="KW-0133">Cell shape</keyword>
<evidence type="ECO:0000256" key="1">
    <source>
        <dbReference type="ARBA" id="ARBA00022475"/>
    </source>
</evidence>
<dbReference type="GO" id="GO:0009252">
    <property type="term" value="P:peptidoglycan biosynthetic process"/>
    <property type="evidence" value="ECO:0007669"/>
    <property type="project" value="UniProtKB-UniRule"/>
</dbReference>
<reference evidence="13 14" key="1">
    <citation type="journal article" date="2009" name="J. Bacteriol.">
        <title>Genome sequence of the emerging pathogen Helicobacter canadensis.</title>
        <authorList>
            <person name="Loman N.J."/>
            <person name="Snyder L.A."/>
            <person name="Linton J.D."/>
            <person name="Langdon R."/>
            <person name="Lawson A.J."/>
            <person name="Weinstock G.M."/>
            <person name="Wren B.W."/>
            <person name="Pallen M.J."/>
        </authorList>
    </citation>
    <scope>NUCLEOTIDE SEQUENCE [LARGE SCALE GENOMIC DNA]</scope>
    <source>
        <strain evidence="13 14">MIT 98-5491</strain>
    </source>
</reference>
<evidence type="ECO:0000259" key="12">
    <source>
        <dbReference type="Pfam" id="PF04101"/>
    </source>
</evidence>
<dbReference type="PANTHER" id="PTHR21015">
    <property type="entry name" value="UDP-N-ACETYLGLUCOSAMINE--N-ACETYLMURAMYL-(PENTAPEPTIDE) PYROPHOSPHORYL-UNDECAPRENOL N-ACETYLGLUCOSAMINE TRANSFERASE 1"/>
    <property type="match status" value="1"/>
</dbReference>
<evidence type="ECO:0000313" key="13">
    <source>
        <dbReference type="EMBL" id="EES89687.1"/>
    </source>
</evidence>
<dbReference type="CDD" id="cd03785">
    <property type="entry name" value="GT28_MurG"/>
    <property type="match status" value="1"/>
</dbReference>
<name>C5ZX19_9HELI</name>
<feature type="binding site" evidence="10">
    <location>
        <position position="292"/>
    </location>
    <ligand>
        <name>UDP-N-acetyl-alpha-D-glucosamine</name>
        <dbReference type="ChEBI" id="CHEBI:57705"/>
    </ligand>
</feature>
<comment type="caution">
    <text evidence="10">Lacks conserved residue(s) required for the propagation of feature annotation.</text>
</comment>
<dbReference type="PANTHER" id="PTHR21015:SF22">
    <property type="entry name" value="GLYCOSYLTRANSFERASE"/>
    <property type="match status" value="1"/>
</dbReference>
<keyword evidence="9 10" id="KW-0961">Cell wall biogenesis/degradation</keyword>
<gene>
    <name evidence="10 13" type="primary">murG</name>
    <name evidence="13" type="ORF">HCAN_0973</name>
</gene>
<dbReference type="RefSeq" id="WP_006655676.1">
    <property type="nucleotide sequence ID" value="NZ_CM000776.2"/>
</dbReference>
<dbReference type="GO" id="GO:0008360">
    <property type="term" value="P:regulation of cell shape"/>
    <property type="evidence" value="ECO:0007669"/>
    <property type="project" value="UniProtKB-KW"/>
</dbReference>
<evidence type="ECO:0000256" key="6">
    <source>
        <dbReference type="ARBA" id="ARBA00022984"/>
    </source>
</evidence>
<comment type="pathway">
    <text evidence="10">Cell wall biogenesis; peptidoglycan biosynthesis.</text>
</comment>
<organism evidence="13 14">
    <name type="scientific">Helicobacter canadensis MIT 98-5491</name>
    <dbReference type="NCBI Taxonomy" id="537970"/>
    <lineage>
        <taxon>Bacteria</taxon>
        <taxon>Pseudomonadati</taxon>
        <taxon>Campylobacterota</taxon>
        <taxon>Epsilonproteobacteria</taxon>
        <taxon>Campylobacterales</taxon>
        <taxon>Helicobacteraceae</taxon>
        <taxon>Helicobacter</taxon>
    </lineage>
</organism>
<proteinExistence type="inferred from homology"/>
<evidence type="ECO:0000256" key="8">
    <source>
        <dbReference type="ARBA" id="ARBA00023306"/>
    </source>
</evidence>
<dbReference type="Pfam" id="PF04101">
    <property type="entry name" value="Glyco_tran_28_C"/>
    <property type="match status" value="1"/>
</dbReference>
<keyword evidence="8 10" id="KW-0131">Cell cycle</keyword>
<evidence type="ECO:0000256" key="2">
    <source>
        <dbReference type="ARBA" id="ARBA00022618"/>
    </source>
</evidence>
<dbReference type="GO" id="GO:0051301">
    <property type="term" value="P:cell division"/>
    <property type="evidence" value="ECO:0007669"/>
    <property type="project" value="UniProtKB-KW"/>
</dbReference>
<dbReference type="EC" id="2.4.1.227" evidence="10"/>
<evidence type="ECO:0000256" key="9">
    <source>
        <dbReference type="ARBA" id="ARBA00023316"/>
    </source>
</evidence>
<keyword evidence="1 10" id="KW-1003">Cell membrane</keyword>
<dbReference type="Pfam" id="PF03033">
    <property type="entry name" value="Glyco_transf_28"/>
    <property type="match status" value="1"/>
</dbReference>
<dbReference type="Gene3D" id="3.40.50.2000">
    <property type="entry name" value="Glycogen Phosphorylase B"/>
    <property type="match status" value="2"/>
</dbReference>
<dbReference type="GO" id="GO:0051991">
    <property type="term" value="F:UDP-N-acetyl-D-glucosamine:N-acetylmuramoyl-L-alanyl-D-glutamyl-meso-2,6-diaminopimelyl-D-alanyl-D-alanine-diphosphoundecaprenol 4-beta-N-acetylglucosaminlytransferase activity"/>
    <property type="evidence" value="ECO:0007669"/>
    <property type="project" value="RHEA"/>
</dbReference>